<dbReference type="PANTHER" id="PTHR37079">
    <property type="entry name" value="SERINE/THREONINE-PROTEIN KINASE ATM"/>
    <property type="match status" value="1"/>
</dbReference>
<sequence>MDYLHDVCSCLNAMDSSKVTERKKSATQLEQLLGRMSVTDVIDSNTARGTSGSRLVTWDVVLKGVIRYIDTEITALQSAKESQSATTLNNRDKKRQELSSLFRLVIRTANKGSAKLSYQLLAERIESMLIDTYTLKSFGADYSSMFLKYVLPVRQYWLEISPEKWRKLTTLFCKLYDESKVDQGILARIIHQVIQGSCLQGEPYPRRVFSFFTKVMENI</sequence>
<dbReference type="SMART" id="SM01342">
    <property type="entry name" value="TAN"/>
    <property type="match status" value="1"/>
</dbReference>
<organism evidence="2 3">
    <name type="scientific">Candidula unifasciata</name>
    <dbReference type="NCBI Taxonomy" id="100452"/>
    <lineage>
        <taxon>Eukaryota</taxon>
        <taxon>Metazoa</taxon>
        <taxon>Spiralia</taxon>
        <taxon>Lophotrochozoa</taxon>
        <taxon>Mollusca</taxon>
        <taxon>Gastropoda</taxon>
        <taxon>Heterobranchia</taxon>
        <taxon>Euthyneura</taxon>
        <taxon>Panpulmonata</taxon>
        <taxon>Eupulmonata</taxon>
        <taxon>Stylommatophora</taxon>
        <taxon>Helicina</taxon>
        <taxon>Helicoidea</taxon>
        <taxon>Geomitridae</taxon>
        <taxon>Candidula</taxon>
    </lineage>
</organism>
<protein>
    <recommendedName>
        <fullName evidence="1">Telomere-length maintenance and DNA damage repair domain-containing protein</fullName>
    </recommendedName>
</protein>
<dbReference type="GO" id="GO:0006974">
    <property type="term" value="P:DNA damage response"/>
    <property type="evidence" value="ECO:0007669"/>
    <property type="project" value="InterPro"/>
</dbReference>
<gene>
    <name evidence="2" type="ORF">CUNI_LOCUS5166</name>
</gene>
<dbReference type="OrthoDB" id="6143346at2759"/>
<dbReference type="Pfam" id="PF11640">
    <property type="entry name" value="TAN"/>
    <property type="match status" value="1"/>
</dbReference>
<feature type="domain" description="Telomere-length maintenance and DNA damage repair" evidence="1">
    <location>
        <begin position="1"/>
        <end position="167"/>
    </location>
</feature>
<evidence type="ECO:0000313" key="2">
    <source>
        <dbReference type="EMBL" id="CAG5119608.1"/>
    </source>
</evidence>
<dbReference type="InterPro" id="IPR038980">
    <property type="entry name" value="ATM_plant"/>
</dbReference>
<reference evidence="2" key="1">
    <citation type="submission" date="2021-04" db="EMBL/GenBank/DDBJ databases">
        <authorList>
            <consortium name="Molecular Ecology Group"/>
        </authorList>
    </citation>
    <scope>NUCLEOTIDE SEQUENCE</scope>
</reference>
<name>A0A8S3YTL2_9EUPU</name>
<keyword evidence="3" id="KW-1185">Reference proteome</keyword>
<dbReference type="EMBL" id="CAJHNH020000743">
    <property type="protein sequence ID" value="CAG5119608.1"/>
    <property type="molecule type" value="Genomic_DNA"/>
</dbReference>
<dbReference type="GO" id="GO:0004674">
    <property type="term" value="F:protein serine/threonine kinase activity"/>
    <property type="evidence" value="ECO:0007669"/>
    <property type="project" value="InterPro"/>
</dbReference>
<accession>A0A8S3YTL2</accession>
<dbReference type="AlphaFoldDB" id="A0A8S3YTL2"/>
<feature type="non-terminal residue" evidence="2">
    <location>
        <position position="1"/>
    </location>
</feature>
<dbReference type="PANTHER" id="PTHR37079:SF4">
    <property type="entry name" value="SERINE_THREONINE-PROTEIN KINASE ATM"/>
    <property type="match status" value="1"/>
</dbReference>
<dbReference type="Proteomes" id="UP000678393">
    <property type="component" value="Unassembled WGS sequence"/>
</dbReference>
<dbReference type="InterPro" id="IPR021668">
    <property type="entry name" value="TAN"/>
</dbReference>
<comment type="caution">
    <text evidence="2">The sequence shown here is derived from an EMBL/GenBank/DDBJ whole genome shotgun (WGS) entry which is preliminary data.</text>
</comment>
<evidence type="ECO:0000313" key="3">
    <source>
        <dbReference type="Proteomes" id="UP000678393"/>
    </source>
</evidence>
<evidence type="ECO:0000259" key="1">
    <source>
        <dbReference type="SMART" id="SM01342"/>
    </source>
</evidence>
<proteinExistence type="predicted"/>